<feature type="domain" description="Two component regulator three Y" evidence="4">
    <location>
        <begin position="688"/>
        <end position="740"/>
    </location>
</feature>
<reference evidence="5" key="1">
    <citation type="submission" date="2018-02" db="EMBL/GenBank/DDBJ databases">
        <authorList>
            <person name="Vasarhelyi B.M."/>
            <person name="Deshmukh S."/>
            <person name="Balint B."/>
            <person name="Kukolya J."/>
        </authorList>
    </citation>
    <scope>NUCLEOTIDE SEQUENCE</scope>
    <source>
        <strain evidence="5">KB22</strain>
    </source>
</reference>
<dbReference type="SUPFAM" id="SSF101898">
    <property type="entry name" value="NHL repeat"/>
    <property type="match status" value="1"/>
</dbReference>
<keyword evidence="2" id="KW-0472">Membrane</keyword>
<dbReference type="Gene3D" id="3.30.565.10">
    <property type="entry name" value="Histidine kinase-like ATPase, C-terminal domain"/>
    <property type="match status" value="1"/>
</dbReference>
<comment type="caution">
    <text evidence="5">The sequence shown here is derived from an EMBL/GenBank/DDBJ whole genome shotgun (WGS) entry which is preliminary data.</text>
</comment>
<dbReference type="InterPro" id="IPR050640">
    <property type="entry name" value="Bact_2-comp_sensor_kinase"/>
</dbReference>
<evidence type="ECO:0000259" key="3">
    <source>
        <dbReference type="Pfam" id="PF06580"/>
    </source>
</evidence>
<keyword evidence="6" id="KW-1185">Reference proteome</keyword>
<dbReference type="SUPFAM" id="SSF55874">
    <property type="entry name" value="ATPase domain of HSP90 chaperone/DNA topoisomerase II/histidine kinase"/>
    <property type="match status" value="1"/>
</dbReference>
<keyword evidence="2" id="KW-1133">Transmembrane helix</keyword>
<keyword evidence="1" id="KW-0175">Coiled coil</keyword>
<proteinExistence type="predicted"/>
<dbReference type="Gene3D" id="2.60.40.10">
    <property type="entry name" value="Immunoglobulins"/>
    <property type="match status" value="1"/>
</dbReference>
<dbReference type="SUPFAM" id="SSF63829">
    <property type="entry name" value="Calcium-dependent phosphotriesterase"/>
    <property type="match status" value="1"/>
</dbReference>
<dbReference type="InterPro" id="IPR010559">
    <property type="entry name" value="Sig_transdc_His_kin_internal"/>
</dbReference>
<protein>
    <recommendedName>
        <fullName evidence="7">Two component regulator propeller</fullName>
    </recommendedName>
</protein>
<feature type="transmembrane region" description="Helical" evidence="2">
    <location>
        <begin position="749"/>
        <end position="769"/>
    </location>
</feature>
<organism evidence="5 6">
    <name type="scientific">Sphingobacterium hungaricum</name>
    <dbReference type="NCBI Taxonomy" id="2082723"/>
    <lineage>
        <taxon>Bacteria</taxon>
        <taxon>Pseudomonadati</taxon>
        <taxon>Bacteroidota</taxon>
        <taxon>Sphingobacteriia</taxon>
        <taxon>Sphingobacteriales</taxon>
        <taxon>Sphingobacteriaceae</taxon>
        <taxon>Sphingobacterium</taxon>
    </lineage>
</organism>
<dbReference type="GO" id="GO:0000155">
    <property type="term" value="F:phosphorelay sensor kinase activity"/>
    <property type="evidence" value="ECO:0007669"/>
    <property type="project" value="InterPro"/>
</dbReference>
<dbReference type="Pfam" id="PF06580">
    <property type="entry name" value="His_kinase"/>
    <property type="match status" value="1"/>
</dbReference>
<dbReference type="GO" id="GO:0016020">
    <property type="term" value="C:membrane"/>
    <property type="evidence" value="ECO:0007669"/>
    <property type="project" value="InterPro"/>
</dbReference>
<dbReference type="Gene3D" id="2.130.10.10">
    <property type="entry name" value="YVTN repeat-like/Quinoprotein amine dehydrogenase"/>
    <property type="match status" value="2"/>
</dbReference>
<dbReference type="PANTHER" id="PTHR34220">
    <property type="entry name" value="SENSOR HISTIDINE KINASE YPDA"/>
    <property type="match status" value="1"/>
</dbReference>
<dbReference type="Pfam" id="PF07495">
    <property type="entry name" value="Y_Y_Y"/>
    <property type="match status" value="1"/>
</dbReference>
<evidence type="ECO:0000259" key="4">
    <source>
        <dbReference type="Pfam" id="PF07495"/>
    </source>
</evidence>
<evidence type="ECO:0000313" key="6">
    <source>
        <dbReference type="Proteomes" id="UP000616201"/>
    </source>
</evidence>
<gene>
    <name evidence="5" type="ORF">C4F49_05050</name>
</gene>
<dbReference type="PANTHER" id="PTHR34220:SF7">
    <property type="entry name" value="SENSOR HISTIDINE KINASE YPDA"/>
    <property type="match status" value="1"/>
</dbReference>
<dbReference type="AlphaFoldDB" id="A0A928YPL4"/>
<evidence type="ECO:0008006" key="7">
    <source>
        <dbReference type="Google" id="ProtNLM"/>
    </source>
</evidence>
<dbReference type="InterPro" id="IPR036890">
    <property type="entry name" value="HATPase_C_sf"/>
</dbReference>
<dbReference type="InterPro" id="IPR015943">
    <property type="entry name" value="WD40/YVTN_repeat-like_dom_sf"/>
</dbReference>
<dbReference type="InterPro" id="IPR013783">
    <property type="entry name" value="Ig-like_fold"/>
</dbReference>
<dbReference type="Pfam" id="PF07494">
    <property type="entry name" value="Reg_prop"/>
    <property type="match status" value="1"/>
</dbReference>
<evidence type="ECO:0000256" key="2">
    <source>
        <dbReference type="SAM" id="Phobius"/>
    </source>
</evidence>
<feature type="domain" description="Signal transduction histidine kinase internal region" evidence="3">
    <location>
        <begin position="825"/>
        <end position="905"/>
    </location>
</feature>
<dbReference type="InterPro" id="IPR011110">
    <property type="entry name" value="Reg_prop"/>
</dbReference>
<dbReference type="Proteomes" id="UP000616201">
    <property type="component" value="Unassembled WGS sequence"/>
</dbReference>
<keyword evidence="2" id="KW-0812">Transmembrane</keyword>
<accession>A0A928YPL4</accession>
<evidence type="ECO:0000256" key="1">
    <source>
        <dbReference type="SAM" id="Coils"/>
    </source>
</evidence>
<sequence>MQFTVNDGLPSNEIVSMEIDKRGLLWITTGRGLCVFDGTRFKLINPGNDILARNLTSIAIDDENKLWMTSANRGLFSYDPKKPFSQAFEHIQLHLSKKNLTKNELYKAFHASDKQIYFGGQDTGLQSIDPLTGKISQINLSENVINNSIYSFTEDGNRNLYIGTRHHGLFKYNLDRETSENIPLNLAIKRSPAEHAVTSLFYQNQHLFVGYYDIGLIQYALKQKSENLLIDLGINHSAYANTFTSIATWPEKPNDIIASHVKDGLYVISGNRVTLIPWSKITPNDTSETKITQLLKTSNGLWIATEGKGLLFYNASLNKISDFYPLKKTEEPILKIIQAEGNFYYLTASEFGKFKLTDKKRTRLCSVSDLPISKIWAIEKSIYISTYDRGVYEFSFSANQFQELPIIGEAHGFRSADCNSIIKDTINNLPVLWIGSWNSGIYKYHLDTKRIELFATKNGLPDHKVINLGKDKHKTIWVATDGFGLLQIVDKENFAYKHHWHSKSQNSIPSNTPFNFLLDTKGRFWMTSASSGLTEIALKNGNYVFEQTKDQNASPWLYTHQFYELNDGSLFMQSADGFMIFCPKTEKFIQLNVAKGLVPSPYYKSITTFHFSDSFLWLTNKGLIEGKASSFAKVDEKISRPIISSFKIQNEDASHLLFTKELVLSPEENNFSFTFSDKPGETLTIKHAYFLEGFDKNWIESDEELSAFYSNLPGGKYTFKVRNGDVYGNWNEDIAQVSIYLKTHWYLTWWFRTLMVLLIIFVLIAVFTYRLQQQKKVNQLQRTFNIRLAKELKEQTKLVEEQMKTLERERQENLLLEMRQKLSESELKAVRSQMNPHFIFNVLNSIESYVVENDSKKASHLIQQFSRLSRLVLENSMVGFVDLKSELLLNTLYLELEQERFENSFSFEIDVASDINQETQQIPSMLIQPLIENAIHHGIRHLKDKHGLVSIRIFRENQFIVVEIADNGVGFSNEMESSFKNTSFGIKGVIDRLNIVNSEKINAEEFLHILHNGENYTTKIIIRLAS</sequence>
<feature type="coiled-coil region" evidence="1">
    <location>
        <begin position="789"/>
        <end position="828"/>
    </location>
</feature>
<name>A0A928YPL4_9SPHI</name>
<dbReference type="EMBL" id="PRDK01000003">
    <property type="protein sequence ID" value="MBE8713039.1"/>
    <property type="molecule type" value="Genomic_DNA"/>
</dbReference>
<evidence type="ECO:0000313" key="5">
    <source>
        <dbReference type="EMBL" id="MBE8713039.1"/>
    </source>
</evidence>
<dbReference type="InterPro" id="IPR011123">
    <property type="entry name" value="Y_Y_Y"/>
</dbReference>